<gene>
    <name evidence="2" type="ORF">G6R27_04950</name>
</gene>
<feature type="transmembrane region" description="Helical" evidence="1">
    <location>
        <begin position="32"/>
        <end position="49"/>
    </location>
</feature>
<sequence>MKQSLFSNAVGSLVYFLIIHLLFKMNTLPKDLFSSIIFFVLMMLISWFIQKRAVKKED</sequence>
<feature type="transmembrane region" description="Helical" evidence="1">
    <location>
        <begin position="6"/>
        <end position="23"/>
    </location>
</feature>
<keyword evidence="1" id="KW-1133">Transmembrane helix</keyword>
<comment type="caution">
    <text evidence="2">The sequence shown here is derived from an EMBL/GenBank/DDBJ whole genome shotgun (WGS) entry which is preliminary data.</text>
</comment>
<organism evidence="2 3">
    <name type="scientific">Fructobacillus papyriferae</name>
    <dbReference type="NCBI Taxonomy" id="2713171"/>
    <lineage>
        <taxon>Bacteria</taxon>
        <taxon>Bacillati</taxon>
        <taxon>Bacillota</taxon>
        <taxon>Bacilli</taxon>
        <taxon>Lactobacillales</taxon>
        <taxon>Lactobacillaceae</taxon>
        <taxon>Fructobacillus</taxon>
    </lineage>
</organism>
<reference evidence="2 3" key="1">
    <citation type="submission" date="2020-02" db="EMBL/GenBank/DDBJ databases">
        <title>Fructobacillus sp. isolated from paper mulberry of Taiwan.</title>
        <authorList>
            <person name="Lin S.-T."/>
        </authorList>
    </citation>
    <scope>NUCLEOTIDE SEQUENCE [LARGE SCALE GENOMIC DNA]</scope>
    <source>
        <strain evidence="2 3">M1-10</strain>
    </source>
</reference>
<evidence type="ECO:0000313" key="3">
    <source>
        <dbReference type="Proteomes" id="UP001519418"/>
    </source>
</evidence>
<keyword evidence="1" id="KW-0472">Membrane</keyword>
<evidence type="ECO:0008006" key="4">
    <source>
        <dbReference type="Google" id="ProtNLM"/>
    </source>
</evidence>
<protein>
    <recommendedName>
        <fullName evidence="4">Bacteriocin immunity protein</fullName>
    </recommendedName>
</protein>
<dbReference type="RefSeq" id="WP_213819958.1">
    <property type="nucleotide sequence ID" value="NZ_JAAMFI010000002.1"/>
</dbReference>
<keyword evidence="1" id="KW-0812">Transmembrane</keyword>
<keyword evidence="3" id="KW-1185">Reference proteome</keyword>
<name>A0ABS5QRC1_9LACO</name>
<dbReference type="EMBL" id="JAAMFI010000002">
    <property type="protein sequence ID" value="MBS9335372.1"/>
    <property type="molecule type" value="Genomic_DNA"/>
</dbReference>
<accession>A0ABS5QRC1</accession>
<evidence type="ECO:0000313" key="2">
    <source>
        <dbReference type="EMBL" id="MBS9335372.1"/>
    </source>
</evidence>
<proteinExistence type="predicted"/>
<dbReference type="Proteomes" id="UP001519418">
    <property type="component" value="Unassembled WGS sequence"/>
</dbReference>
<evidence type="ECO:0000256" key="1">
    <source>
        <dbReference type="SAM" id="Phobius"/>
    </source>
</evidence>